<dbReference type="Gene3D" id="2.10.25.10">
    <property type="entry name" value="Laminin"/>
    <property type="match status" value="1"/>
</dbReference>
<comment type="similarity">
    <text evidence="6">Belongs to the peptidase S1 family. CLIP subfamily.</text>
</comment>
<dbReference type="EMBL" id="CAJNOC010004635">
    <property type="protein sequence ID" value="CAF1028591.1"/>
    <property type="molecule type" value="Genomic_DNA"/>
</dbReference>
<dbReference type="CDD" id="cd00190">
    <property type="entry name" value="Tryp_SPc"/>
    <property type="match status" value="1"/>
</dbReference>
<dbReference type="PROSITE" id="PS50240">
    <property type="entry name" value="TRYPSIN_DOM"/>
    <property type="match status" value="1"/>
</dbReference>
<evidence type="ECO:0000313" key="13">
    <source>
        <dbReference type="Proteomes" id="UP000663879"/>
    </source>
</evidence>
<evidence type="ECO:0000313" key="12">
    <source>
        <dbReference type="EMBL" id="CAF1028591.1"/>
    </source>
</evidence>
<evidence type="ECO:0000256" key="8">
    <source>
        <dbReference type="SAM" id="MobiDB-lite"/>
    </source>
</evidence>
<dbReference type="SMART" id="SM00020">
    <property type="entry name" value="Tryp_SPc"/>
    <property type="match status" value="1"/>
</dbReference>
<evidence type="ECO:0000256" key="3">
    <source>
        <dbReference type="ARBA" id="ARBA00022729"/>
    </source>
</evidence>
<feature type="region of interest" description="Disordered" evidence="8">
    <location>
        <begin position="1"/>
        <end position="39"/>
    </location>
</feature>
<dbReference type="PROSITE" id="PS50026">
    <property type="entry name" value="EGF_3"/>
    <property type="match status" value="1"/>
</dbReference>
<evidence type="ECO:0000256" key="4">
    <source>
        <dbReference type="ARBA" id="ARBA00023157"/>
    </source>
</evidence>
<evidence type="ECO:0000256" key="5">
    <source>
        <dbReference type="ARBA" id="ARBA00023180"/>
    </source>
</evidence>
<dbReference type="GO" id="GO:0004252">
    <property type="term" value="F:serine-type endopeptidase activity"/>
    <property type="evidence" value="ECO:0007669"/>
    <property type="project" value="InterPro"/>
</dbReference>
<accession>A0A814IVI0</accession>
<sequence>MNSGENRISPTPGDYSPQNESDKTSDKNILNSSGPKIKKPSTSTKVFLFSFVSFIITSCIVLIIVLVIYGAFPCSVAKCHPNAQCINKPFYADCICNYGFAGNGLECDECGNFQENWNSAMPFMSVTTPPHTWPATADILFNYRANYFIDSEQYLVFAFGNCGGTLINRKAILTTASCIKDSFNTMLKNVSRTIPVTLNTFHDSFESMYEVFLAVVNQISFSGNIAPARHAPIEKIIKHELYDPETDDNDIAIIMLRDRVELDDKVQLSCLPSREEDQETYPSRHQYAWGAGWGSSRGDFRFSRELKNYRLDIYNDSMCSNISKINIFNLDNDVFCAGEYNVVSGSGKTGNCHGDYGGSLYVRQNISGIEKFVTAGMLSYNEGCNIPHSPGIYTNVVRYLEWIRVNSQY</sequence>
<keyword evidence="9" id="KW-0472">Membrane</keyword>
<comment type="subcellular location">
    <subcellularLocation>
        <location evidence="1">Secreted</location>
    </subcellularLocation>
</comment>
<dbReference type="Pfam" id="PF00089">
    <property type="entry name" value="Trypsin"/>
    <property type="match status" value="1"/>
</dbReference>
<feature type="transmembrane region" description="Helical" evidence="9">
    <location>
        <begin position="46"/>
        <end position="72"/>
    </location>
</feature>
<keyword evidence="9" id="KW-1133">Transmembrane helix</keyword>
<comment type="caution">
    <text evidence="7">Lacks conserved residue(s) required for the propagation of feature annotation.</text>
</comment>
<dbReference type="SUPFAM" id="SSF50494">
    <property type="entry name" value="Trypsin-like serine proteases"/>
    <property type="match status" value="1"/>
</dbReference>
<dbReference type="PANTHER" id="PTHR24256">
    <property type="entry name" value="TRYPTASE-RELATED"/>
    <property type="match status" value="1"/>
</dbReference>
<keyword evidence="5" id="KW-0325">Glycoprotein</keyword>
<keyword evidence="4" id="KW-1015">Disulfide bond</keyword>
<organism evidence="12 13">
    <name type="scientific">Brachionus calyciflorus</name>
    <dbReference type="NCBI Taxonomy" id="104777"/>
    <lineage>
        <taxon>Eukaryota</taxon>
        <taxon>Metazoa</taxon>
        <taxon>Spiralia</taxon>
        <taxon>Gnathifera</taxon>
        <taxon>Rotifera</taxon>
        <taxon>Eurotatoria</taxon>
        <taxon>Monogononta</taxon>
        <taxon>Pseudotrocha</taxon>
        <taxon>Ploima</taxon>
        <taxon>Brachionidae</taxon>
        <taxon>Brachionus</taxon>
    </lineage>
</organism>
<dbReference type="InterPro" id="IPR001314">
    <property type="entry name" value="Peptidase_S1A"/>
</dbReference>
<evidence type="ECO:0000256" key="7">
    <source>
        <dbReference type="PROSITE-ProRule" id="PRU00076"/>
    </source>
</evidence>
<evidence type="ECO:0000256" key="6">
    <source>
        <dbReference type="ARBA" id="ARBA00024195"/>
    </source>
</evidence>
<dbReference type="PRINTS" id="PR00722">
    <property type="entry name" value="CHYMOTRYPSIN"/>
</dbReference>
<dbReference type="Proteomes" id="UP000663879">
    <property type="component" value="Unassembled WGS sequence"/>
</dbReference>
<protein>
    <submittedName>
        <fullName evidence="12">Uncharacterized protein</fullName>
    </submittedName>
</protein>
<dbReference type="GO" id="GO:0006508">
    <property type="term" value="P:proteolysis"/>
    <property type="evidence" value="ECO:0007669"/>
    <property type="project" value="InterPro"/>
</dbReference>
<evidence type="ECO:0000259" key="11">
    <source>
        <dbReference type="PROSITE" id="PS50240"/>
    </source>
</evidence>
<dbReference type="GO" id="GO:0005576">
    <property type="term" value="C:extracellular region"/>
    <property type="evidence" value="ECO:0007669"/>
    <property type="project" value="UniProtKB-SubCell"/>
</dbReference>
<keyword evidence="3" id="KW-0732">Signal</keyword>
<dbReference type="AlphaFoldDB" id="A0A814IVI0"/>
<feature type="compositionally biased region" description="Polar residues" evidence="8">
    <location>
        <begin position="27"/>
        <end position="39"/>
    </location>
</feature>
<feature type="domain" description="Peptidase S1" evidence="11">
    <location>
        <begin position="100"/>
        <end position="408"/>
    </location>
</feature>
<dbReference type="InterPro" id="IPR051487">
    <property type="entry name" value="Ser/Thr_Proteases_Immune/Dev"/>
</dbReference>
<dbReference type="InterPro" id="IPR043504">
    <property type="entry name" value="Peptidase_S1_PA_chymotrypsin"/>
</dbReference>
<keyword evidence="7" id="KW-0245">EGF-like domain</keyword>
<keyword evidence="9" id="KW-0812">Transmembrane</keyword>
<proteinExistence type="inferred from homology"/>
<evidence type="ECO:0000256" key="2">
    <source>
        <dbReference type="ARBA" id="ARBA00022525"/>
    </source>
</evidence>
<dbReference type="InterPro" id="IPR000742">
    <property type="entry name" value="EGF"/>
</dbReference>
<dbReference type="InterPro" id="IPR001254">
    <property type="entry name" value="Trypsin_dom"/>
</dbReference>
<gene>
    <name evidence="12" type="ORF">OXX778_LOCUS17747</name>
</gene>
<feature type="domain" description="EGF-like" evidence="10">
    <location>
        <begin position="70"/>
        <end position="108"/>
    </location>
</feature>
<dbReference type="InterPro" id="IPR009003">
    <property type="entry name" value="Peptidase_S1_PA"/>
</dbReference>
<dbReference type="Gene3D" id="2.40.10.10">
    <property type="entry name" value="Trypsin-like serine proteases"/>
    <property type="match status" value="1"/>
</dbReference>
<dbReference type="PROSITE" id="PS01186">
    <property type="entry name" value="EGF_2"/>
    <property type="match status" value="1"/>
</dbReference>
<name>A0A814IVI0_9BILA</name>
<dbReference type="OrthoDB" id="10012881at2759"/>
<keyword evidence="13" id="KW-1185">Reference proteome</keyword>
<evidence type="ECO:0000256" key="9">
    <source>
        <dbReference type="SAM" id="Phobius"/>
    </source>
</evidence>
<dbReference type="FunFam" id="2.40.10.10:FF:000054">
    <property type="entry name" value="Complement C1r subcomponent"/>
    <property type="match status" value="1"/>
</dbReference>
<evidence type="ECO:0000259" key="10">
    <source>
        <dbReference type="PROSITE" id="PS50026"/>
    </source>
</evidence>
<reference evidence="12" key="1">
    <citation type="submission" date="2021-02" db="EMBL/GenBank/DDBJ databases">
        <authorList>
            <person name="Nowell W R."/>
        </authorList>
    </citation>
    <scope>NUCLEOTIDE SEQUENCE</scope>
    <source>
        <strain evidence="12">Ploen Becks lab</strain>
    </source>
</reference>
<comment type="caution">
    <text evidence="12">The sequence shown here is derived from an EMBL/GenBank/DDBJ whole genome shotgun (WGS) entry which is preliminary data.</text>
</comment>
<keyword evidence="2" id="KW-0964">Secreted</keyword>
<evidence type="ECO:0000256" key="1">
    <source>
        <dbReference type="ARBA" id="ARBA00004613"/>
    </source>
</evidence>